<feature type="compositionally biased region" description="Polar residues" evidence="1">
    <location>
        <begin position="172"/>
        <end position="182"/>
    </location>
</feature>
<sequence length="182" mass="18573">MSNYPKPTDTTGVGIAHGSSTGAPGAPTGVQDTRAQYDPTSTGYNSATGAGYSTSSAGGPHHHHHEPASPSNSYDLTARQDDRIQHAPSTAQRAKMEDQAQGETKGDKVSGLGSRASQASEDVGRGAKGAAAGIHGAGESLRGALNAAVDRAFGSNEGAERNQEIARKGEQEIQTGQFSSGR</sequence>
<feature type="compositionally biased region" description="Basic and acidic residues" evidence="1">
    <location>
        <begin position="94"/>
        <end position="108"/>
    </location>
</feature>
<evidence type="ECO:0000256" key="1">
    <source>
        <dbReference type="SAM" id="MobiDB-lite"/>
    </source>
</evidence>
<dbReference type="OrthoDB" id="4779541at2759"/>
<dbReference type="PANTHER" id="PTHR39606:SF1">
    <property type="entry name" value="CELL SURFACE PROTEIN"/>
    <property type="match status" value="1"/>
</dbReference>
<protein>
    <submittedName>
        <fullName evidence="2">Uncharacterized protein</fullName>
    </submittedName>
</protein>
<accession>A0A9W9F1U9</accession>
<reference evidence="2" key="2">
    <citation type="journal article" date="2023" name="IMA Fungus">
        <title>Comparative genomic study of the Penicillium genus elucidates a diverse pangenome and 15 lateral gene transfer events.</title>
        <authorList>
            <person name="Petersen C."/>
            <person name="Sorensen T."/>
            <person name="Nielsen M.R."/>
            <person name="Sondergaard T.E."/>
            <person name="Sorensen J.L."/>
            <person name="Fitzpatrick D.A."/>
            <person name="Frisvad J.C."/>
            <person name="Nielsen K.L."/>
        </authorList>
    </citation>
    <scope>NUCLEOTIDE SEQUENCE</scope>
    <source>
        <strain evidence="2">IBT 34128</strain>
    </source>
</reference>
<feature type="region of interest" description="Disordered" evidence="1">
    <location>
        <begin position="155"/>
        <end position="182"/>
    </location>
</feature>
<proteinExistence type="predicted"/>
<feature type="compositionally biased region" description="Polar residues" evidence="1">
    <location>
        <begin position="30"/>
        <end position="45"/>
    </location>
</feature>
<dbReference type="PANTHER" id="PTHR39606">
    <property type="entry name" value="SURFACE PROTEIN, PUTATIVE-RELATED"/>
    <property type="match status" value="1"/>
</dbReference>
<dbReference type="RefSeq" id="XP_056510241.1">
    <property type="nucleotide sequence ID" value="XM_056657441.1"/>
</dbReference>
<dbReference type="AlphaFoldDB" id="A0A9W9F1U9"/>
<evidence type="ECO:0000313" key="2">
    <source>
        <dbReference type="EMBL" id="KAJ5092044.1"/>
    </source>
</evidence>
<comment type="caution">
    <text evidence="2">The sequence shown here is derived from an EMBL/GenBank/DDBJ whole genome shotgun (WGS) entry which is preliminary data.</text>
</comment>
<dbReference type="Proteomes" id="UP001141434">
    <property type="component" value="Unassembled WGS sequence"/>
</dbReference>
<feature type="compositionally biased region" description="Basic and acidic residues" evidence="1">
    <location>
        <begin position="158"/>
        <end position="171"/>
    </location>
</feature>
<reference evidence="2" key="1">
    <citation type="submission" date="2022-11" db="EMBL/GenBank/DDBJ databases">
        <authorList>
            <person name="Petersen C."/>
        </authorList>
    </citation>
    <scope>NUCLEOTIDE SEQUENCE</scope>
    <source>
        <strain evidence="2">IBT 34128</strain>
    </source>
</reference>
<feature type="region of interest" description="Disordered" evidence="1">
    <location>
        <begin position="1"/>
        <end position="131"/>
    </location>
</feature>
<name>A0A9W9F1U9_9EURO</name>
<dbReference type="GeneID" id="81396610"/>
<feature type="compositionally biased region" description="Low complexity" evidence="1">
    <location>
        <begin position="46"/>
        <end position="59"/>
    </location>
</feature>
<dbReference type="EMBL" id="JAPMSZ010000009">
    <property type="protein sequence ID" value="KAJ5092044.1"/>
    <property type="molecule type" value="Genomic_DNA"/>
</dbReference>
<organism evidence="2 3">
    <name type="scientific">Penicillium alfredii</name>
    <dbReference type="NCBI Taxonomy" id="1506179"/>
    <lineage>
        <taxon>Eukaryota</taxon>
        <taxon>Fungi</taxon>
        <taxon>Dikarya</taxon>
        <taxon>Ascomycota</taxon>
        <taxon>Pezizomycotina</taxon>
        <taxon>Eurotiomycetes</taxon>
        <taxon>Eurotiomycetidae</taxon>
        <taxon>Eurotiales</taxon>
        <taxon>Aspergillaceae</taxon>
        <taxon>Penicillium</taxon>
    </lineage>
</organism>
<keyword evidence="3" id="KW-1185">Reference proteome</keyword>
<feature type="compositionally biased region" description="Polar residues" evidence="1">
    <location>
        <begin position="1"/>
        <end position="11"/>
    </location>
</feature>
<evidence type="ECO:0000313" key="3">
    <source>
        <dbReference type="Proteomes" id="UP001141434"/>
    </source>
</evidence>
<gene>
    <name evidence="2" type="ORF">NUU61_006914</name>
</gene>